<proteinExistence type="predicted"/>
<feature type="domain" description="PPC" evidence="1">
    <location>
        <begin position="6"/>
        <end position="142"/>
    </location>
</feature>
<dbReference type="EMBL" id="LAZR01001324">
    <property type="protein sequence ID" value="KKN46543.1"/>
    <property type="molecule type" value="Genomic_DNA"/>
</dbReference>
<dbReference type="SUPFAM" id="SSF117856">
    <property type="entry name" value="AF0104/ALDC/Ptd012-like"/>
    <property type="match status" value="1"/>
</dbReference>
<dbReference type="InterPro" id="IPR005175">
    <property type="entry name" value="PPC_dom"/>
</dbReference>
<dbReference type="PANTHER" id="PTHR34988">
    <property type="entry name" value="PROTEIN, PUTATIVE-RELATED"/>
    <property type="match status" value="1"/>
</dbReference>
<gene>
    <name evidence="2" type="ORF">LCGC14_0671870</name>
</gene>
<organism evidence="2">
    <name type="scientific">marine sediment metagenome</name>
    <dbReference type="NCBI Taxonomy" id="412755"/>
    <lineage>
        <taxon>unclassified sequences</taxon>
        <taxon>metagenomes</taxon>
        <taxon>ecological metagenomes</taxon>
    </lineage>
</organism>
<dbReference type="InterPro" id="IPR025707">
    <property type="entry name" value="DNA_bp_PD1"/>
</dbReference>
<comment type="caution">
    <text evidence="2">The sequence shown here is derived from an EMBL/GenBank/DDBJ whole genome shotgun (WGS) entry which is preliminary data.</text>
</comment>
<dbReference type="PIRSF" id="PIRSF016702">
    <property type="entry name" value="DNA_bp_PD1"/>
    <property type="match status" value="1"/>
</dbReference>
<dbReference type="Gene3D" id="3.30.1330.80">
    <property type="entry name" value="Hypothetical protein, similar to alpha- acetolactate decarboxylase, domain 2"/>
    <property type="match status" value="1"/>
</dbReference>
<accession>A0A0F9TYR0</accession>
<dbReference type="PANTHER" id="PTHR34988:SF1">
    <property type="entry name" value="DNA-BINDING PROTEIN"/>
    <property type="match status" value="1"/>
</dbReference>
<dbReference type="Pfam" id="PF03479">
    <property type="entry name" value="PCC"/>
    <property type="match status" value="1"/>
</dbReference>
<evidence type="ECO:0000259" key="1">
    <source>
        <dbReference type="PROSITE" id="PS51742"/>
    </source>
</evidence>
<name>A0A0F9TYR0_9ZZZZ</name>
<sequence length="142" mass="15818">MKDLETKISRVIVVKLEPGDELLTSLSKIVKTYKIKSGFINCIGALKKFTLGYYDLDLNEYKMETFSENVELVSCIGSVSYKDGEPIIHIHISIGRRDYSVLGGHLGKPSIVSITGEVSIFEIDKKLIRELDPQSGLALLKL</sequence>
<dbReference type="CDD" id="cd11378">
    <property type="entry name" value="DUF296"/>
    <property type="match status" value="1"/>
</dbReference>
<evidence type="ECO:0000313" key="2">
    <source>
        <dbReference type="EMBL" id="KKN46543.1"/>
    </source>
</evidence>
<dbReference type="PROSITE" id="PS51742">
    <property type="entry name" value="PPC"/>
    <property type="match status" value="1"/>
</dbReference>
<dbReference type="AlphaFoldDB" id="A0A0F9TYR0"/>
<reference evidence="2" key="1">
    <citation type="journal article" date="2015" name="Nature">
        <title>Complex archaea that bridge the gap between prokaryotes and eukaryotes.</title>
        <authorList>
            <person name="Spang A."/>
            <person name="Saw J.H."/>
            <person name="Jorgensen S.L."/>
            <person name="Zaremba-Niedzwiedzka K."/>
            <person name="Martijn J."/>
            <person name="Lind A.E."/>
            <person name="van Eijk R."/>
            <person name="Schleper C."/>
            <person name="Guy L."/>
            <person name="Ettema T.J."/>
        </authorList>
    </citation>
    <scope>NUCLEOTIDE SEQUENCE</scope>
</reference>
<protein>
    <recommendedName>
        <fullName evidence="1">PPC domain-containing protein</fullName>
    </recommendedName>
</protein>